<dbReference type="PANTHER" id="PTHR11987">
    <property type="entry name" value="ALPHA-2,8-SIALYLTRANSFERASE"/>
    <property type="match status" value="1"/>
</dbReference>
<dbReference type="GO" id="GO:0003828">
    <property type="term" value="F:alpha-N-acetylneuraminate alpha-2,8-sialyltransferase activity"/>
    <property type="evidence" value="ECO:0007669"/>
    <property type="project" value="TreeGrafter"/>
</dbReference>
<keyword evidence="4 12" id="KW-0808">Transferase</keyword>
<proteinExistence type="inferred from homology"/>
<dbReference type="OrthoDB" id="10264956at2759"/>
<evidence type="ECO:0000256" key="9">
    <source>
        <dbReference type="ARBA" id="ARBA00023136"/>
    </source>
</evidence>
<evidence type="ECO:0000256" key="6">
    <source>
        <dbReference type="ARBA" id="ARBA00022968"/>
    </source>
</evidence>
<sequence length="547" mass="60978">MGEQRSKGVKANKYVIVFALATAAFCVLSLSLKLKTTVVVDKYHQAVDRLSTLKDRSSQGADLSLLDLESGDQPPEATGFEAEELKRKGKPKDKPKVERTEASKGKGKGKGKDKEKKKKTSKSEPEPAVPVPEPVPEPVPVPTTKEAEIPSSHEALKEAAEAAKDKIVEEKAKKAEEVKKNKSKVLEKLSKVKPAPKSAKKSDEPQEKLTTSKGKTINALAAYGTHSVRDEFKCGKMPESFLPKFTEQKIKKGGSRRYIAKNGYVSPMNVHKKVTRAKTENGRRRARIERATGRLKDGEGPLIKCLQNLGKCDNKTMALARSLDGMGTILTTRNAMLKKTYKTCALVGNSGAMKEKKYGKYIDEHDFVARVNALPTRKFEENLGNKTSLRVMSFKISKDVCCFRKNYKPDNKQLQFLIWFPASRSDILKQMRKKYPTNPSSVMPTPFLSTAVGVFKTLRKDLLRLGYGPFEEWEYMTSGMHAVLGLVQSCSVVNLYGFTTDVSTKGPYWFTGRRQPPRSGRTQHAWDHERMVLRSLFAAGLINICTP</sequence>
<evidence type="ECO:0000256" key="4">
    <source>
        <dbReference type="ARBA" id="ARBA00022679"/>
    </source>
</evidence>
<feature type="compositionally biased region" description="Basic and acidic residues" evidence="11">
    <location>
        <begin position="92"/>
        <end position="114"/>
    </location>
</feature>
<feature type="compositionally biased region" description="Basic and acidic residues" evidence="11">
    <location>
        <begin position="173"/>
        <end position="190"/>
    </location>
</feature>
<evidence type="ECO:0000313" key="13">
    <source>
        <dbReference type="Proteomes" id="UP000316726"/>
    </source>
</evidence>
<evidence type="ECO:0000256" key="1">
    <source>
        <dbReference type="ARBA" id="ARBA00004323"/>
    </source>
</evidence>
<keyword evidence="3 12" id="KW-0328">Glycosyltransferase</keyword>
<keyword evidence="9" id="KW-0472">Membrane</keyword>
<keyword evidence="13" id="KW-1185">Reference proteome</keyword>
<dbReference type="AlphaFoldDB" id="A0A5B8MLP8"/>
<evidence type="ECO:0000313" key="12">
    <source>
        <dbReference type="EMBL" id="QDZ20934.1"/>
    </source>
</evidence>
<evidence type="ECO:0000256" key="3">
    <source>
        <dbReference type="ARBA" id="ARBA00022676"/>
    </source>
</evidence>
<feature type="compositionally biased region" description="Pro residues" evidence="11">
    <location>
        <begin position="127"/>
        <end position="141"/>
    </location>
</feature>
<protein>
    <submittedName>
        <fullName evidence="12">Sialyltransferase</fullName>
    </submittedName>
</protein>
<evidence type="ECO:0000256" key="11">
    <source>
        <dbReference type="SAM" id="MobiDB-lite"/>
    </source>
</evidence>
<keyword evidence="8" id="KW-0333">Golgi apparatus</keyword>
<keyword evidence="6" id="KW-0735">Signal-anchor</keyword>
<keyword evidence="10" id="KW-0325">Glycoprotein</keyword>
<organism evidence="12 13">
    <name type="scientific">Chloropicon primus</name>
    <dbReference type="NCBI Taxonomy" id="1764295"/>
    <lineage>
        <taxon>Eukaryota</taxon>
        <taxon>Viridiplantae</taxon>
        <taxon>Chlorophyta</taxon>
        <taxon>Chloropicophyceae</taxon>
        <taxon>Chloropicales</taxon>
        <taxon>Chloropicaceae</taxon>
        <taxon>Chloropicon</taxon>
    </lineage>
</organism>
<evidence type="ECO:0000256" key="7">
    <source>
        <dbReference type="ARBA" id="ARBA00022989"/>
    </source>
</evidence>
<evidence type="ECO:0000256" key="10">
    <source>
        <dbReference type="ARBA" id="ARBA00023180"/>
    </source>
</evidence>
<dbReference type="GO" id="GO:0000139">
    <property type="term" value="C:Golgi membrane"/>
    <property type="evidence" value="ECO:0007669"/>
    <property type="project" value="UniProtKB-SubCell"/>
</dbReference>
<dbReference type="GO" id="GO:0006491">
    <property type="term" value="P:N-glycan processing"/>
    <property type="evidence" value="ECO:0007669"/>
    <property type="project" value="TreeGrafter"/>
</dbReference>
<feature type="region of interest" description="Disordered" evidence="11">
    <location>
        <begin position="65"/>
        <end position="150"/>
    </location>
</feature>
<dbReference type="CDD" id="cd19952">
    <property type="entry name" value="GT29"/>
    <property type="match status" value="1"/>
</dbReference>
<dbReference type="EMBL" id="CP031037">
    <property type="protein sequence ID" value="QDZ20934.1"/>
    <property type="molecule type" value="Genomic_DNA"/>
</dbReference>
<dbReference type="Gene3D" id="3.90.1480.20">
    <property type="entry name" value="Glycosyl transferase family 29"/>
    <property type="match status" value="1"/>
</dbReference>
<accession>A0A5B8MLP8</accession>
<keyword evidence="5" id="KW-0812">Transmembrane</keyword>
<dbReference type="GO" id="GO:0009311">
    <property type="term" value="P:oligosaccharide metabolic process"/>
    <property type="evidence" value="ECO:0007669"/>
    <property type="project" value="TreeGrafter"/>
</dbReference>
<evidence type="ECO:0000256" key="5">
    <source>
        <dbReference type="ARBA" id="ARBA00022692"/>
    </source>
</evidence>
<comment type="subcellular location">
    <subcellularLocation>
        <location evidence="1">Golgi apparatus membrane</location>
        <topology evidence="1">Single-pass type II membrane protein</topology>
    </subcellularLocation>
</comment>
<gene>
    <name evidence="12" type="ORF">A3770_04p34520</name>
</gene>
<keyword evidence="7" id="KW-1133">Transmembrane helix</keyword>
<feature type="region of interest" description="Disordered" evidence="11">
    <location>
        <begin position="173"/>
        <end position="212"/>
    </location>
</feature>
<dbReference type="PANTHER" id="PTHR11987:SF53">
    <property type="entry name" value="ALPHA-2,8-SIALYLTRANSFERASE 8F-LIKE"/>
    <property type="match status" value="1"/>
</dbReference>
<dbReference type="InterPro" id="IPR001675">
    <property type="entry name" value="Glyco_trans_29"/>
</dbReference>
<evidence type="ECO:0000256" key="2">
    <source>
        <dbReference type="ARBA" id="ARBA00006003"/>
    </source>
</evidence>
<reference evidence="12 13" key="1">
    <citation type="submission" date="2018-07" db="EMBL/GenBank/DDBJ databases">
        <title>The complete nuclear genome of the prasinophyte Chloropicon primus (CCMP1205).</title>
        <authorList>
            <person name="Pombert J.-F."/>
            <person name="Otis C."/>
            <person name="Turmel M."/>
            <person name="Lemieux C."/>
        </authorList>
    </citation>
    <scope>NUCLEOTIDE SEQUENCE [LARGE SCALE GENOMIC DNA]</scope>
    <source>
        <strain evidence="12 13">CCMP1205</strain>
    </source>
</reference>
<evidence type="ECO:0000256" key="8">
    <source>
        <dbReference type="ARBA" id="ARBA00023034"/>
    </source>
</evidence>
<dbReference type="Pfam" id="PF00777">
    <property type="entry name" value="Glyco_transf_29"/>
    <property type="match status" value="1"/>
</dbReference>
<dbReference type="InterPro" id="IPR050943">
    <property type="entry name" value="Glycosyltr_29_Sialyltrsf"/>
</dbReference>
<name>A0A5B8MLP8_9CHLO</name>
<dbReference type="Proteomes" id="UP000316726">
    <property type="component" value="Chromosome 4"/>
</dbReference>
<comment type="similarity">
    <text evidence="2">Belongs to the glycosyltransferase 29 family.</text>
</comment>
<dbReference type="InterPro" id="IPR038578">
    <property type="entry name" value="GT29-like_sf"/>
</dbReference>